<dbReference type="Proteomes" id="UP000235803">
    <property type="component" value="Unassembled WGS sequence"/>
</dbReference>
<protein>
    <submittedName>
        <fullName evidence="6">HPr family phosphocarrier protein</fullName>
    </submittedName>
</protein>
<proteinExistence type="inferred from homology"/>
<dbReference type="PRINTS" id="PR00107">
    <property type="entry name" value="PHOSPHOCPHPR"/>
</dbReference>
<evidence type="ECO:0000256" key="3">
    <source>
        <dbReference type="ARBA" id="ARBA00022490"/>
    </source>
</evidence>
<organism evidence="6 7">
    <name type="scientific">Billgrantia endophytica</name>
    <dbReference type="NCBI Taxonomy" id="2033802"/>
    <lineage>
        <taxon>Bacteria</taxon>
        <taxon>Pseudomonadati</taxon>
        <taxon>Pseudomonadota</taxon>
        <taxon>Gammaproteobacteria</taxon>
        <taxon>Oceanospirillales</taxon>
        <taxon>Halomonadaceae</taxon>
        <taxon>Billgrantia</taxon>
    </lineage>
</organism>
<reference evidence="6 7" key="1">
    <citation type="submission" date="2018-01" db="EMBL/GenBank/DDBJ databases">
        <title>Halomonas endophytica sp. nov., isolated from storage liquid in the stems of Populus euphratica.</title>
        <authorList>
            <person name="Chen C."/>
        </authorList>
    </citation>
    <scope>NUCLEOTIDE SEQUENCE [LARGE SCALE GENOMIC DNA]</scope>
    <source>
        <strain evidence="6 7">MC28</strain>
    </source>
</reference>
<keyword evidence="7" id="KW-1185">Reference proteome</keyword>
<dbReference type="PROSITE" id="PS00369">
    <property type="entry name" value="PTS_HPR_HIS"/>
    <property type="match status" value="1"/>
</dbReference>
<evidence type="ECO:0000256" key="1">
    <source>
        <dbReference type="ARBA" id="ARBA00004496"/>
    </source>
</evidence>
<evidence type="ECO:0000256" key="4">
    <source>
        <dbReference type="ARBA" id="ARBA00022683"/>
    </source>
</evidence>
<dbReference type="InterPro" id="IPR001020">
    <property type="entry name" value="PTS_HPr_His_P_site"/>
</dbReference>
<gene>
    <name evidence="6" type="ORF">C1H69_03915</name>
</gene>
<name>A0A2N7U8V1_9GAMM</name>
<evidence type="ECO:0000313" key="7">
    <source>
        <dbReference type="Proteomes" id="UP000235803"/>
    </source>
</evidence>
<dbReference type="InterPro" id="IPR000032">
    <property type="entry name" value="HPr-like"/>
</dbReference>
<evidence type="ECO:0000256" key="2">
    <source>
        <dbReference type="ARBA" id="ARBA00010736"/>
    </source>
</evidence>
<dbReference type="SUPFAM" id="SSF55594">
    <property type="entry name" value="HPr-like"/>
    <property type="match status" value="1"/>
</dbReference>
<keyword evidence="4" id="KW-0598">Phosphotransferase system</keyword>
<dbReference type="PROSITE" id="PS51350">
    <property type="entry name" value="PTS_HPR_DOM"/>
    <property type="match status" value="1"/>
</dbReference>
<dbReference type="GO" id="GO:0009401">
    <property type="term" value="P:phosphoenolpyruvate-dependent sugar phosphotransferase system"/>
    <property type="evidence" value="ECO:0007669"/>
    <property type="project" value="UniProtKB-KW"/>
</dbReference>
<dbReference type="AlphaFoldDB" id="A0A2N7U8V1"/>
<dbReference type="EMBL" id="PNRF01000010">
    <property type="protein sequence ID" value="PMR76859.1"/>
    <property type="molecule type" value="Genomic_DNA"/>
</dbReference>
<feature type="domain" description="HPr" evidence="5">
    <location>
        <begin position="7"/>
        <end position="94"/>
    </location>
</feature>
<keyword evidence="3" id="KW-0963">Cytoplasm</keyword>
<comment type="caution">
    <text evidence="6">The sequence shown here is derived from an EMBL/GenBank/DDBJ whole genome shotgun (WGS) entry which is preliminary data.</text>
</comment>
<comment type="similarity">
    <text evidence="2">Belongs to the HPr family.</text>
</comment>
<dbReference type="InterPro" id="IPR050399">
    <property type="entry name" value="HPr"/>
</dbReference>
<dbReference type="Gene3D" id="3.30.1340.10">
    <property type="entry name" value="HPr-like"/>
    <property type="match status" value="1"/>
</dbReference>
<dbReference type="NCBIfam" id="TIGR01003">
    <property type="entry name" value="PTS_HPr_family"/>
    <property type="match status" value="1"/>
</dbReference>
<accession>A0A2N7U8V1</accession>
<evidence type="ECO:0000259" key="5">
    <source>
        <dbReference type="PROSITE" id="PS51350"/>
    </source>
</evidence>
<dbReference type="PANTHER" id="PTHR33705">
    <property type="entry name" value="PHOSPHOCARRIER PROTEIN HPR"/>
    <property type="match status" value="1"/>
</dbReference>
<dbReference type="PANTHER" id="PTHR33705:SF2">
    <property type="entry name" value="PHOSPHOCARRIER PROTEIN NPR"/>
    <property type="match status" value="1"/>
</dbReference>
<evidence type="ECO:0000313" key="6">
    <source>
        <dbReference type="EMBL" id="PMR76859.1"/>
    </source>
</evidence>
<dbReference type="OrthoDB" id="9798965at2"/>
<comment type="subcellular location">
    <subcellularLocation>
        <location evidence="1">Cytoplasm</location>
    </subcellularLocation>
</comment>
<sequence length="95" mass="10150">MQGILSVASRKFTLTNKRGLHARAATKLVQCCQPFQARVSVSHSGQKADASNIMALLMLGAPCGTELIIDAEGEDAEQVLDALSALFDARFEEDA</sequence>
<dbReference type="InterPro" id="IPR035895">
    <property type="entry name" value="HPr-like_sf"/>
</dbReference>
<dbReference type="Pfam" id="PF00381">
    <property type="entry name" value="PTS-HPr"/>
    <property type="match status" value="1"/>
</dbReference>
<dbReference type="GO" id="GO:0005737">
    <property type="term" value="C:cytoplasm"/>
    <property type="evidence" value="ECO:0007669"/>
    <property type="project" value="UniProtKB-SubCell"/>
</dbReference>